<reference evidence="2 3" key="1">
    <citation type="submission" date="2019-06" db="EMBL/GenBank/DDBJ databases">
        <title>A chromosomal-level reference genome of Carpinus fangiana (Coryloideae, Betulaceae).</title>
        <authorList>
            <person name="Yang X."/>
            <person name="Wang Z."/>
            <person name="Zhang L."/>
            <person name="Hao G."/>
            <person name="Liu J."/>
            <person name="Yang Y."/>
        </authorList>
    </citation>
    <scope>NUCLEOTIDE SEQUENCE [LARGE SCALE GENOMIC DNA]</scope>
    <source>
        <strain evidence="2">Cfa_2016G</strain>
        <tissue evidence="2">Leaf</tissue>
    </source>
</reference>
<protein>
    <submittedName>
        <fullName evidence="2">Uncharacterized protein</fullName>
    </submittedName>
</protein>
<sequence length="376" mass="41659">MAMANNHQKPHAIIFPFPLQGHVIPSVRLALKLASNGFTITFVNTLSIHHRIRKSQPSSADNNIFAGAAKSGLDIRYMTISDGFPLGFDRSLNHDQFMEGLLHVFSSHVDELVGKVVHSDPPVTCLIADTFFVWTSMIADKYNLVNVSFWTEPALVLALCYHLDLLRQNGHFASQDNRKDTIDYIPGVRAIEPKDLIYFLQATADNVPTVAHLTAYKAFDDVKRADFIVCNTVQELESETISALQQKQPIYAVGPVFPTGLATTIVPTSLWSESDCTQWLHTRPHGSALYISFGSCAHVSKLDVVEIAYGVLLSGEVAEKINGLMSVGDQLGDELRKNMKELKRIVENALSTDGSSEKNFNQFINDVKSKLQRKSG</sequence>
<organism evidence="2 3">
    <name type="scientific">Carpinus fangiana</name>
    <dbReference type="NCBI Taxonomy" id="176857"/>
    <lineage>
        <taxon>Eukaryota</taxon>
        <taxon>Viridiplantae</taxon>
        <taxon>Streptophyta</taxon>
        <taxon>Embryophyta</taxon>
        <taxon>Tracheophyta</taxon>
        <taxon>Spermatophyta</taxon>
        <taxon>Magnoliopsida</taxon>
        <taxon>eudicotyledons</taxon>
        <taxon>Gunneridae</taxon>
        <taxon>Pentapetalae</taxon>
        <taxon>rosids</taxon>
        <taxon>fabids</taxon>
        <taxon>Fagales</taxon>
        <taxon>Betulaceae</taxon>
        <taxon>Carpinus</taxon>
    </lineage>
</organism>
<dbReference type="PANTHER" id="PTHR11926">
    <property type="entry name" value="GLUCOSYL/GLUCURONOSYL TRANSFERASES"/>
    <property type="match status" value="1"/>
</dbReference>
<dbReference type="AlphaFoldDB" id="A0A5N6RJM6"/>
<name>A0A5N6RJM6_9ROSI</name>
<proteinExistence type="inferred from homology"/>
<comment type="similarity">
    <text evidence="1">Belongs to the UDP-glycosyltransferase family.</text>
</comment>
<evidence type="ECO:0000256" key="1">
    <source>
        <dbReference type="ARBA" id="ARBA00009995"/>
    </source>
</evidence>
<dbReference type="Proteomes" id="UP000327013">
    <property type="component" value="Chromosome 7"/>
</dbReference>
<evidence type="ECO:0000313" key="2">
    <source>
        <dbReference type="EMBL" id="KAE8099631.1"/>
    </source>
</evidence>
<dbReference type="SUPFAM" id="SSF53756">
    <property type="entry name" value="UDP-Glycosyltransferase/glycogen phosphorylase"/>
    <property type="match status" value="1"/>
</dbReference>
<evidence type="ECO:0000313" key="3">
    <source>
        <dbReference type="Proteomes" id="UP000327013"/>
    </source>
</evidence>
<dbReference type="EMBL" id="CM017327">
    <property type="protein sequence ID" value="KAE8099631.1"/>
    <property type="molecule type" value="Genomic_DNA"/>
</dbReference>
<keyword evidence="3" id="KW-1185">Reference proteome</keyword>
<accession>A0A5N6RJM6</accession>
<gene>
    <name evidence="2" type="ORF">FH972_017596</name>
</gene>
<dbReference type="Gene3D" id="3.40.50.2000">
    <property type="entry name" value="Glycogen Phosphorylase B"/>
    <property type="match status" value="4"/>
</dbReference>
<dbReference type="OrthoDB" id="5835829at2759"/>
<dbReference type="PANTHER" id="PTHR11926:SF774">
    <property type="entry name" value="UDP-GLYCOSYLTRANSFERASE 85A1-RELATED"/>
    <property type="match status" value="1"/>
</dbReference>